<comment type="cofactor">
    <cofactor evidence="8">
        <name>Mg(2+)</name>
        <dbReference type="ChEBI" id="CHEBI:18420"/>
    </cofactor>
</comment>
<dbReference type="Proteomes" id="UP000317158">
    <property type="component" value="Unassembled WGS sequence"/>
</dbReference>
<comment type="caution">
    <text evidence="10">The sequence shown here is derived from an EMBL/GenBank/DDBJ whole genome shotgun (WGS) entry which is preliminary data.</text>
</comment>
<evidence type="ECO:0000259" key="9">
    <source>
        <dbReference type="Pfam" id="PF12804"/>
    </source>
</evidence>
<feature type="domain" description="MobA-like NTP transferase" evidence="9">
    <location>
        <begin position="13"/>
        <end position="164"/>
    </location>
</feature>
<name>A0A520KRA2_METT2</name>
<dbReference type="GO" id="GO:0006777">
    <property type="term" value="P:Mo-molybdopterin cofactor biosynthetic process"/>
    <property type="evidence" value="ECO:0007669"/>
    <property type="project" value="UniProtKB-KW"/>
</dbReference>
<evidence type="ECO:0000256" key="4">
    <source>
        <dbReference type="ARBA" id="ARBA00022741"/>
    </source>
</evidence>
<evidence type="ECO:0000313" key="10">
    <source>
        <dbReference type="EMBL" id="RZN63884.1"/>
    </source>
</evidence>
<keyword evidence="3 8" id="KW-0479">Metal-binding</keyword>
<keyword evidence="6 8" id="KW-0342">GTP-binding</keyword>
<evidence type="ECO:0000256" key="8">
    <source>
        <dbReference type="HAMAP-Rule" id="MF_00316"/>
    </source>
</evidence>
<keyword evidence="1 8" id="KW-0963">Cytoplasm</keyword>
<dbReference type="EC" id="2.7.7.77" evidence="8"/>
<dbReference type="HAMAP" id="MF_00316">
    <property type="entry name" value="MobA"/>
    <property type="match status" value="1"/>
</dbReference>
<dbReference type="PANTHER" id="PTHR19136:SF81">
    <property type="entry name" value="MOLYBDENUM COFACTOR GUANYLYLTRANSFERASE"/>
    <property type="match status" value="1"/>
</dbReference>
<dbReference type="AlphaFoldDB" id="A0A520KRA2"/>
<comment type="catalytic activity">
    <reaction evidence="8">
        <text>Mo-molybdopterin + GTP + H(+) = Mo-molybdopterin guanine dinucleotide + diphosphate</text>
        <dbReference type="Rhea" id="RHEA:34243"/>
        <dbReference type="ChEBI" id="CHEBI:15378"/>
        <dbReference type="ChEBI" id="CHEBI:33019"/>
        <dbReference type="ChEBI" id="CHEBI:37565"/>
        <dbReference type="ChEBI" id="CHEBI:71302"/>
        <dbReference type="ChEBI" id="CHEBI:71310"/>
        <dbReference type="EC" id="2.7.7.77"/>
    </reaction>
</comment>
<feature type="binding site" evidence="8">
    <location>
        <position position="109"/>
    </location>
    <ligand>
        <name>GTP</name>
        <dbReference type="ChEBI" id="CHEBI:37565"/>
    </ligand>
</feature>
<dbReference type="PANTHER" id="PTHR19136">
    <property type="entry name" value="MOLYBDENUM COFACTOR GUANYLYLTRANSFERASE"/>
    <property type="match status" value="1"/>
</dbReference>
<feature type="binding site" evidence="8">
    <location>
        <position position="28"/>
    </location>
    <ligand>
        <name>GTP</name>
        <dbReference type="ChEBI" id="CHEBI:37565"/>
    </ligand>
</feature>
<comment type="caution">
    <text evidence="8">Lacks conserved residue(s) required for the propagation of feature annotation.</text>
</comment>
<dbReference type="EMBL" id="RXIF01000012">
    <property type="protein sequence ID" value="RZN63884.1"/>
    <property type="molecule type" value="Genomic_DNA"/>
</dbReference>
<evidence type="ECO:0000256" key="3">
    <source>
        <dbReference type="ARBA" id="ARBA00022723"/>
    </source>
</evidence>
<comment type="similarity">
    <text evidence="8">Belongs to the MobA family.</text>
</comment>
<evidence type="ECO:0000256" key="5">
    <source>
        <dbReference type="ARBA" id="ARBA00022842"/>
    </source>
</evidence>
<comment type="function">
    <text evidence="8">Transfers a GMP moiety from GTP to Mo-molybdopterin (Mo-MPT) cofactor (Moco or molybdenum cofactor) to form Mo-molybdopterin guanine dinucleotide (Mo-MGD) cofactor.</text>
</comment>
<evidence type="ECO:0000256" key="1">
    <source>
        <dbReference type="ARBA" id="ARBA00022490"/>
    </source>
</evidence>
<accession>A0A520KRA2</accession>
<feature type="binding site" evidence="8">
    <location>
        <position position="80"/>
    </location>
    <ligand>
        <name>GTP</name>
        <dbReference type="ChEBI" id="CHEBI:37565"/>
    </ligand>
</feature>
<dbReference type="GO" id="GO:0005737">
    <property type="term" value="C:cytoplasm"/>
    <property type="evidence" value="ECO:0007669"/>
    <property type="project" value="UniProtKB-SubCell"/>
</dbReference>
<proteinExistence type="inferred from homology"/>
<comment type="subcellular location">
    <subcellularLocation>
        <location evidence="8">Cytoplasm</location>
    </subcellularLocation>
</comment>
<dbReference type="GO" id="GO:0061603">
    <property type="term" value="F:molybdenum cofactor guanylyltransferase activity"/>
    <property type="evidence" value="ECO:0007669"/>
    <property type="project" value="UniProtKB-EC"/>
</dbReference>
<evidence type="ECO:0000256" key="7">
    <source>
        <dbReference type="ARBA" id="ARBA00023150"/>
    </source>
</evidence>
<keyword evidence="5 8" id="KW-0460">Magnesium</keyword>
<evidence type="ECO:0000256" key="6">
    <source>
        <dbReference type="ARBA" id="ARBA00023134"/>
    </source>
</evidence>
<dbReference type="GO" id="GO:0005525">
    <property type="term" value="F:GTP binding"/>
    <property type="evidence" value="ECO:0007669"/>
    <property type="project" value="UniProtKB-UniRule"/>
</dbReference>
<protein>
    <recommendedName>
        <fullName evidence="8">Probable molybdenum cofactor guanylyltransferase</fullName>
        <shortName evidence="8">MoCo guanylyltransferase</shortName>
        <ecNumber evidence="8">2.7.7.77</ecNumber>
    </recommendedName>
    <alternativeName>
        <fullName evidence="8">GTP:molybdopterin guanylyltransferase</fullName>
    </alternativeName>
    <alternativeName>
        <fullName evidence="8">Mo-MPT guanylyltransferase</fullName>
    </alternativeName>
    <alternativeName>
        <fullName evidence="8">Molybdopterin guanylyltransferase</fullName>
    </alternativeName>
    <alternativeName>
        <fullName evidence="8">Molybdopterin-guanine dinucleotide synthase</fullName>
        <shortName evidence="8">MGD synthase</shortName>
    </alternativeName>
</protein>
<keyword evidence="10" id="KW-0548">Nucleotidyltransferase</keyword>
<feature type="binding site" evidence="8">
    <location>
        <begin position="16"/>
        <end position="18"/>
    </location>
    <ligand>
        <name>GTP</name>
        <dbReference type="ChEBI" id="CHEBI:37565"/>
    </ligand>
</feature>
<keyword evidence="7 8" id="KW-0501">Molybdenum cofactor biosynthesis</keyword>
<dbReference type="Pfam" id="PF12804">
    <property type="entry name" value="NTP_transf_3"/>
    <property type="match status" value="1"/>
</dbReference>
<dbReference type="InterPro" id="IPR013482">
    <property type="entry name" value="Molybde_CF_guanTrfase"/>
</dbReference>
<organism evidence="10 11">
    <name type="scientific">Methanoliparum thermophilum</name>
    <dbReference type="NCBI Taxonomy" id="2491083"/>
    <lineage>
        <taxon>Archaea</taxon>
        <taxon>Methanobacteriati</taxon>
        <taxon>Methanobacteriota</taxon>
        <taxon>Candidatus Methanoliparia</taxon>
        <taxon>Candidatus Methanoliparales</taxon>
        <taxon>Candidatus Methanoliparaceae</taxon>
        <taxon>Candidatus Methanoliparum</taxon>
    </lineage>
</organism>
<feature type="binding site" evidence="8">
    <location>
        <position position="109"/>
    </location>
    <ligand>
        <name>Mg(2+)</name>
        <dbReference type="ChEBI" id="CHEBI:18420"/>
    </ligand>
</feature>
<reference evidence="10 11" key="1">
    <citation type="journal article" date="2019" name="Nat. Microbiol.">
        <title>Wide diversity of methane and short-chain alkane metabolisms in uncultured archaea.</title>
        <authorList>
            <person name="Borrel G."/>
            <person name="Adam P.S."/>
            <person name="McKay L.J."/>
            <person name="Chen L.X."/>
            <person name="Sierra-Garcia I.N."/>
            <person name="Sieber C.M."/>
            <person name="Letourneur Q."/>
            <person name="Ghozlane A."/>
            <person name="Andersen G.L."/>
            <person name="Li W.J."/>
            <person name="Hallam S.J."/>
            <person name="Muyzer G."/>
            <person name="de Oliveira V.M."/>
            <person name="Inskeep W.P."/>
            <person name="Banfield J.F."/>
            <person name="Gribaldo S."/>
        </authorList>
    </citation>
    <scope>NUCLEOTIDE SEQUENCE [LARGE SCALE GENOMIC DNA]</scope>
    <source>
        <strain evidence="10">NM1a</strain>
    </source>
</reference>
<dbReference type="Gene3D" id="3.90.550.10">
    <property type="entry name" value="Spore Coat Polysaccharide Biosynthesis Protein SpsA, Chain A"/>
    <property type="match status" value="1"/>
</dbReference>
<sequence>MRKIMGTIMDRTGIVLAGGKSLRLGIDKSFIKINGRMLIELVVQRLTECVSDLIVVVDEMKKKEDVEKVLKSYNISIVVDSVKDFGPVAGIYEGLKHAKTEYCGVFATDLPFLNKDLINFFFQSCKGFDAAITVWNEKYREPLHAVYRRDPMMRACKVSIDKNSKKIFSCVKLLKNVNYIPIELIKKIDPELKSFFNINTKEDINLIRQQHRLSPDFKN</sequence>
<comment type="domain">
    <text evidence="8">The N-terminal domain determines nucleotide recognition and specific binding, while the C-terminal domain determines the specific binding to the target protein.</text>
</comment>
<dbReference type="SUPFAM" id="SSF53448">
    <property type="entry name" value="Nucleotide-diphospho-sugar transferases"/>
    <property type="match status" value="1"/>
</dbReference>
<gene>
    <name evidence="8" type="primary">mobA</name>
    <name evidence="10" type="ORF">EF806_06550</name>
</gene>
<evidence type="ECO:0000313" key="11">
    <source>
        <dbReference type="Proteomes" id="UP000317158"/>
    </source>
</evidence>
<dbReference type="InterPro" id="IPR029044">
    <property type="entry name" value="Nucleotide-diphossugar_trans"/>
</dbReference>
<keyword evidence="2 8" id="KW-0808">Transferase</keyword>
<dbReference type="GO" id="GO:0046872">
    <property type="term" value="F:metal ion binding"/>
    <property type="evidence" value="ECO:0007669"/>
    <property type="project" value="UniProtKB-KW"/>
</dbReference>
<dbReference type="CDD" id="cd02503">
    <property type="entry name" value="MobA"/>
    <property type="match status" value="1"/>
</dbReference>
<evidence type="ECO:0000256" key="2">
    <source>
        <dbReference type="ARBA" id="ARBA00022679"/>
    </source>
</evidence>
<dbReference type="InterPro" id="IPR025877">
    <property type="entry name" value="MobA-like_NTP_Trfase"/>
</dbReference>
<keyword evidence="4 8" id="KW-0547">Nucleotide-binding</keyword>